<evidence type="ECO:0000313" key="3">
    <source>
        <dbReference type="Proteomes" id="UP000004095"/>
    </source>
</evidence>
<name>A1ZWR3_MICM2</name>
<evidence type="ECO:0000256" key="1">
    <source>
        <dbReference type="SAM" id="SignalP"/>
    </source>
</evidence>
<keyword evidence="3" id="KW-1185">Reference proteome</keyword>
<dbReference type="RefSeq" id="WP_002703319.1">
    <property type="nucleotide sequence ID" value="NZ_AAWS01000053.1"/>
</dbReference>
<comment type="caution">
    <text evidence="2">The sequence shown here is derived from an EMBL/GenBank/DDBJ whole genome shotgun (WGS) entry which is preliminary data.</text>
</comment>
<gene>
    <name evidence="2" type="ORF">M23134_06791</name>
</gene>
<reference evidence="2 3" key="1">
    <citation type="submission" date="2007-01" db="EMBL/GenBank/DDBJ databases">
        <authorList>
            <person name="Haygood M."/>
            <person name="Podell S."/>
            <person name="Anderson C."/>
            <person name="Hopkinson B."/>
            <person name="Roe K."/>
            <person name="Barbeau K."/>
            <person name="Gaasterland T."/>
            <person name="Ferriera S."/>
            <person name="Johnson J."/>
            <person name="Kravitz S."/>
            <person name="Beeson K."/>
            <person name="Sutton G."/>
            <person name="Rogers Y.-H."/>
            <person name="Friedman R."/>
            <person name="Frazier M."/>
            <person name="Venter J.C."/>
        </authorList>
    </citation>
    <scope>NUCLEOTIDE SEQUENCE [LARGE SCALE GENOMIC DNA]</scope>
    <source>
        <strain evidence="2 3">ATCC 23134</strain>
    </source>
</reference>
<proteinExistence type="predicted"/>
<dbReference type="EMBL" id="AAWS01000053">
    <property type="protein sequence ID" value="EAY25195.1"/>
    <property type="molecule type" value="Genomic_DNA"/>
</dbReference>
<sequence length="159" mass="18511">MKTKKTLFLLLFFSWAVFAAQAQKKGGKIIQQTTSGSLKGKTYKVTFKNKSEKDMYVAVAYYDNDPRTMGGRCFYSKGWYKVKQGKSIWLNVSGKKFYYHAHQVGKNDVSYGSEKEFYVHPIKAFNIRRAAVGRYKKEGDKYTKYKFDKIPESRMITIK</sequence>
<dbReference type="AlphaFoldDB" id="A1ZWR3"/>
<dbReference type="Proteomes" id="UP000004095">
    <property type="component" value="Unassembled WGS sequence"/>
</dbReference>
<feature type="signal peptide" evidence="1">
    <location>
        <begin position="1"/>
        <end position="19"/>
    </location>
</feature>
<feature type="chain" id="PRO_5002641997" evidence="1">
    <location>
        <begin position="20"/>
        <end position="159"/>
    </location>
</feature>
<evidence type="ECO:0000313" key="2">
    <source>
        <dbReference type="EMBL" id="EAY25195.1"/>
    </source>
</evidence>
<protein>
    <submittedName>
        <fullName evidence="2">Uncharacterized protein</fullName>
    </submittedName>
</protein>
<organism evidence="2 3">
    <name type="scientific">Microscilla marina ATCC 23134</name>
    <dbReference type="NCBI Taxonomy" id="313606"/>
    <lineage>
        <taxon>Bacteria</taxon>
        <taxon>Pseudomonadati</taxon>
        <taxon>Bacteroidota</taxon>
        <taxon>Cytophagia</taxon>
        <taxon>Cytophagales</taxon>
        <taxon>Microscillaceae</taxon>
        <taxon>Microscilla</taxon>
    </lineage>
</organism>
<accession>A1ZWR3</accession>
<keyword evidence="1" id="KW-0732">Signal</keyword>